<accession>A0A1B6HDG0</accession>
<dbReference type="GO" id="GO:0035312">
    <property type="term" value="F:5'-3' DNA exonuclease activity"/>
    <property type="evidence" value="ECO:0007669"/>
    <property type="project" value="TreeGrafter"/>
</dbReference>
<dbReference type="PANTHER" id="PTHR23240">
    <property type="entry name" value="DNA CROSS-LINK REPAIR PROTEIN PSO2/SNM1-RELATED"/>
    <property type="match status" value="1"/>
</dbReference>
<name>A0A1B6HDG0_9HEMI</name>
<dbReference type="GO" id="GO:0000723">
    <property type="term" value="P:telomere maintenance"/>
    <property type="evidence" value="ECO:0007669"/>
    <property type="project" value="TreeGrafter"/>
</dbReference>
<gene>
    <name evidence="1" type="ORF">g.7063</name>
</gene>
<dbReference type="InterPro" id="IPR036866">
    <property type="entry name" value="RibonucZ/Hydroxyglut_hydro"/>
</dbReference>
<dbReference type="GO" id="GO:0003684">
    <property type="term" value="F:damaged DNA binding"/>
    <property type="evidence" value="ECO:0007669"/>
    <property type="project" value="TreeGrafter"/>
</dbReference>
<proteinExistence type="predicted"/>
<dbReference type="SUPFAM" id="SSF56281">
    <property type="entry name" value="Metallo-hydrolase/oxidoreductase"/>
    <property type="match status" value="1"/>
</dbReference>
<dbReference type="AlphaFoldDB" id="A0A1B6HDG0"/>
<reference evidence="1" key="1">
    <citation type="submission" date="2015-11" db="EMBL/GenBank/DDBJ databases">
        <title>De novo transcriptome assembly of four potential Pierce s Disease insect vectors from Arizona vineyards.</title>
        <authorList>
            <person name="Tassone E.E."/>
        </authorList>
    </citation>
    <scope>NUCLEOTIDE SEQUENCE</scope>
</reference>
<organism evidence="1">
    <name type="scientific">Homalodisca liturata</name>
    <dbReference type="NCBI Taxonomy" id="320908"/>
    <lineage>
        <taxon>Eukaryota</taxon>
        <taxon>Metazoa</taxon>
        <taxon>Ecdysozoa</taxon>
        <taxon>Arthropoda</taxon>
        <taxon>Hexapoda</taxon>
        <taxon>Insecta</taxon>
        <taxon>Pterygota</taxon>
        <taxon>Neoptera</taxon>
        <taxon>Paraneoptera</taxon>
        <taxon>Hemiptera</taxon>
        <taxon>Auchenorrhyncha</taxon>
        <taxon>Membracoidea</taxon>
        <taxon>Cicadellidae</taxon>
        <taxon>Cicadellinae</taxon>
        <taxon>Proconiini</taxon>
        <taxon>Homalodisca</taxon>
    </lineage>
</organism>
<dbReference type="GO" id="GO:0036297">
    <property type="term" value="P:interstrand cross-link repair"/>
    <property type="evidence" value="ECO:0007669"/>
    <property type="project" value="TreeGrafter"/>
</dbReference>
<dbReference type="PANTHER" id="PTHR23240:SF26">
    <property type="entry name" value="5' EXONUCLEASE APOLLO"/>
    <property type="match status" value="1"/>
</dbReference>
<dbReference type="GO" id="GO:0006303">
    <property type="term" value="P:double-strand break repair via nonhomologous end joining"/>
    <property type="evidence" value="ECO:0007669"/>
    <property type="project" value="TreeGrafter"/>
</dbReference>
<dbReference type="EMBL" id="GECU01035064">
    <property type="protein sequence ID" value="JAS72642.1"/>
    <property type="molecule type" value="Transcribed_RNA"/>
</dbReference>
<sequence length="415" mass="46688">MYGKVIGTSIAVDSFHEVTKDGIYFLTEGQLDAPLPTHVDRVYTSPYNARLLLTKFQVHPDKIISLPINEKLLIQDQIKNLNFNVTLIDAKQKPGAVMFLFEGDGIGSILYAGKCCYGETCFLRPLQSFLKVKKLDFLYVHSACPDCESHSLSVASAIDDIVNIIRWNPNCKIVINDPCFREDILSYLKDRIRSRICVSENVMKHLEEVGQGADFDLDHNGAQIIVTDKLHHNMRFSKQQPVFKVVLIPCSMKRSSVEIKMKLNSLSRKGYHIILYRNHCSPPELISMARDIDAKHTVLIRPPAVTPLIERKKSLSFWSHLGDFHRIIQFSESIADETRQLAIAKDDDLDVNSAELQNAVECIIVDKEDHTVDLVDKTDSPRGSELSPPSSFILIDSDIVTVASNDTVLREGGLV</sequence>
<protein>
    <recommendedName>
        <fullName evidence="2">DNA repair metallo-beta-lactamase domain-containing protein</fullName>
    </recommendedName>
</protein>
<evidence type="ECO:0008006" key="2">
    <source>
        <dbReference type="Google" id="ProtNLM"/>
    </source>
</evidence>
<dbReference type="Gene3D" id="3.60.15.10">
    <property type="entry name" value="Ribonuclease Z/Hydroxyacylglutathione hydrolase-like"/>
    <property type="match status" value="1"/>
</dbReference>
<dbReference type="Gene3D" id="3.40.50.12650">
    <property type="match status" value="1"/>
</dbReference>
<evidence type="ECO:0000313" key="1">
    <source>
        <dbReference type="EMBL" id="JAS72642.1"/>
    </source>
</evidence>